<protein>
    <submittedName>
        <fullName evidence="2">Uncharacterized protein</fullName>
    </submittedName>
</protein>
<proteinExistence type="predicted"/>
<dbReference type="AlphaFoldDB" id="A0A1I7W961"/>
<reference evidence="2" key="1">
    <citation type="submission" date="2016-11" db="UniProtKB">
        <authorList>
            <consortium name="WormBaseParasite"/>
        </authorList>
    </citation>
    <scope>IDENTIFICATION</scope>
</reference>
<name>A0A1I7W961_HETBA</name>
<accession>A0A1I7W961</accession>
<evidence type="ECO:0000313" key="1">
    <source>
        <dbReference type="Proteomes" id="UP000095283"/>
    </source>
</evidence>
<dbReference type="WBParaSite" id="Hba_01192">
    <property type="protein sequence ID" value="Hba_01192"/>
    <property type="gene ID" value="Hba_01192"/>
</dbReference>
<sequence>MKTNSNGYFIHIIIKQYFLIIFCDNEVLLYDVFLVYPYSI</sequence>
<evidence type="ECO:0000313" key="2">
    <source>
        <dbReference type="WBParaSite" id="Hba_01192"/>
    </source>
</evidence>
<dbReference type="Proteomes" id="UP000095283">
    <property type="component" value="Unplaced"/>
</dbReference>
<keyword evidence="1" id="KW-1185">Reference proteome</keyword>
<organism evidence="1 2">
    <name type="scientific">Heterorhabditis bacteriophora</name>
    <name type="common">Entomopathogenic nematode worm</name>
    <dbReference type="NCBI Taxonomy" id="37862"/>
    <lineage>
        <taxon>Eukaryota</taxon>
        <taxon>Metazoa</taxon>
        <taxon>Ecdysozoa</taxon>
        <taxon>Nematoda</taxon>
        <taxon>Chromadorea</taxon>
        <taxon>Rhabditida</taxon>
        <taxon>Rhabditina</taxon>
        <taxon>Rhabditomorpha</taxon>
        <taxon>Strongyloidea</taxon>
        <taxon>Heterorhabditidae</taxon>
        <taxon>Heterorhabditis</taxon>
    </lineage>
</organism>